<dbReference type="PANTHER" id="PTHR45436:SF5">
    <property type="entry name" value="SENSOR HISTIDINE KINASE TRCS"/>
    <property type="match status" value="1"/>
</dbReference>
<feature type="transmembrane region" description="Helical" evidence="7">
    <location>
        <begin position="72"/>
        <end position="95"/>
    </location>
</feature>
<feature type="region of interest" description="Disordered" evidence="6">
    <location>
        <begin position="439"/>
        <end position="628"/>
    </location>
</feature>
<evidence type="ECO:0000256" key="6">
    <source>
        <dbReference type="SAM" id="MobiDB-lite"/>
    </source>
</evidence>
<evidence type="ECO:0000313" key="9">
    <source>
        <dbReference type="EMBL" id="OIV38287.1"/>
    </source>
</evidence>
<dbReference type="EC" id="2.7.13.3" evidence="2"/>
<keyword evidence="5" id="KW-0418">Kinase</keyword>
<dbReference type="GO" id="GO:0000160">
    <property type="term" value="P:phosphorelay signal transduction system"/>
    <property type="evidence" value="ECO:0007669"/>
    <property type="project" value="TreeGrafter"/>
</dbReference>
<dbReference type="GO" id="GO:0005886">
    <property type="term" value="C:plasma membrane"/>
    <property type="evidence" value="ECO:0007669"/>
    <property type="project" value="TreeGrafter"/>
</dbReference>
<dbReference type="SUPFAM" id="SSF55874">
    <property type="entry name" value="ATPase domain of HSP90 chaperone/DNA topoisomerase II/histidine kinase"/>
    <property type="match status" value="1"/>
</dbReference>
<dbReference type="AlphaFoldDB" id="A0A1J7BHZ0"/>
<evidence type="ECO:0000256" key="3">
    <source>
        <dbReference type="ARBA" id="ARBA00022553"/>
    </source>
</evidence>
<protein>
    <recommendedName>
        <fullName evidence="2">histidine kinase</fullName>
        <ecNumber evidence="2">2.7.13.3</ecNumber>
    </recommendedName>
</protein>
<evidence type="ECO:0000313" key="10">
    <source>
        <dbReference type="Proteomes" id="UP000243342"/>
    </source>
</evidence>
<evidence type="ECO:0000256" key="5">
    <source>
        <dbReference type="ARBA" id="ARBA00022777"/>
    </source>
</evidence>
<keyword evidence="4" id="KW-0808">Transferase</keyword>
<feature type="compositionally biased region" description="Basic and acidic residues" evidence="6">
    <location>
        <begin position="441"/>
        <end position="457"/>
    </location>
</feature>
<feature type="compositionally biased region" description="Pro residues" evidence="6">
    <location>
        <begin position="522"/>
        <end position="536"/>
    </location>
</feature>
<sequence>MTSPAPHPQSGEVRERARHGRTTRPGSRRAGALHSRLVRLAVLPGLVALAACAAAAVLAARTLPAGVRLGSQGWTMLAGGAAVAVAALLVGGAAAGRTHRTLADRVTELRRGAARGQAELDQLLDRLRRGEPTAFFLPPDERSGDADELELLAEELQRVRRRAEAAVLQAAALGGGSERPADQHAPAQAPVPHPQAGPDRAADAGAAGIQRRRTTAHEVEVFVNLARRLQSLVHREIQLLDGLENEVEDPDLLKGLFQVDHLATRIRRHAENLAVLGGAVSRRQWTRPVTMTEVLRSAIAEVDEYPRVKLVPPIPGTVRGNAVADIIHLLSELVENATTYSPAGSQVLLRAQMVTSGIAVEVEDRGLGLAPDDQEQYNQLLADPERFDIGRLLEDGRIGLYVVASLARRHRVVVRLQTNIYGGVQAVLILPPALMGDAPGEDAREAREPRQVHEARHAPAAQSALPRAEHAPVEHAPVEHASAEPAPPPAPAPAVLPAAETPSERTAELRLPARQSTRPAAPAAPAPAPEPVPGPDPDLDPEPATAGGGARPPLPQRRRQEHLVPQLRTDAPTNRPAPAGPDGEPPEHDPGLMAAFQRGVSRAGAEDEFEPPPAATPAVDGSYEKGSW</sequence>
<evidence type="ECO:0000256" key="1">
    <source>
        <dbReference type="ARBA" id="ARBA00000085"/>
    </source>
</evidence>
<keyword evidence="10" id="KW-1185">Reference proteome</keyword>
<feature type="compositionally biased region" description="Low complexity" evidence="6">
    <location>
        <begin position="196"/>
        <end position="209"/>
    </location>
</feature>
<dbReference type="STRING" id="1428644.BIV57_06360"/>
<dbReference type="EMBL" id="MLCF01000025">
    <property type="protein sequence ID" value="OIV38287.1"/>
    <property type="molecule type" value="Genomic_DNA"/>
</dbReference>
<evidence type="ECO:0000259" key="8">
    <source>
        <dbReference type="SMART" id="SM00387"/>
    </source>
</evidence>
<feature type="compositionally biased region" description="Pro residues" evidence="6">
    <location>
        <begin position="485"/>
        <end position="494"/>
    </location>
</feature>
<dbReference type="PANTHER" id="PTHR45436">
    <property type="entry name" value="SENSOR HISTIDINE KINASE YKOH"/>
    <property type="match status" value="1"/>
</dbReference>
<dbReference type="InterPro" id="IPR050428">
    <property type="entry name" value="TCS_sensor_his_kinase"/>
</dbReference>
<feature type="compositionally biased region" description="Basic and acidic residues" evidence="6">
    <location>
        <begin position="467"/>
        <end position="482"/>
    </location>
</feature>
<dbReference type="SMART" id="SM00387">
    <property type="entry name" value="HATPase_c"/>
    <property type="match status" value="1"/>
</dbReference>
<evidence type="ECO:0000256" key="2">
    <source>
        <dbReference type="ARBA" id="ARBA00012438"/>
    </source>
</evidence>
<dbReference type="Pfam" id="PF02518">
    <property type="entry name" value="HATPase_c"/>
    <property type="match status" value="1"/>
</dbReference>
<reference evidence="9 10" key="1">
    <citation type="submission" date="2016-10" db="EMBL/GenBank/DDBJ databases">
        <title>Genome sequence of Streptomyces gilvigriseus MUSC 26.</title>
        <authorList>
            <person name="Lee L.-H."/>
            <person name="Ser H.-L."/>
        </authorList>
    </citation>
    <scope>NUCLEOTIDE SEQUENCE [LARGE SCALE GENOMIC DNA]</scope>
    <source>
        <strain evidence="9 10">MUSC 26</strain>
    </source>
</reference>
<evidence type="ECO:0000256" key="4">
    <source>
        <dbReference type="ARBA" id="ARBA00022679"/>
    </source>
</evidence>
<dbReference type="InterPro" id="IPR003594">
    <property type="entry name" value="HATPase_dom"/>
</dbReference>
<comment type="caution">
    <text evidence="9">The sequence shown here is derived from an EMBL/GenBank/DDBJ whole genome shotgun (WGS) entry which is preliminary data.</text>
</comment>
<dbReference type="GO" id="GO:0004673">
    <property type="term" value="F:protein histidine kinase activity"/>
    <property type="evidence" value="ECO:0007669"/>
    <property type="project" value="UniProtKB-EC"/>
</dbReference>
<accession>A0A1J7BHZ0</accession>
<feature type="region of interest" description="Disordered" evidence="6">
    <location>
        <begin position="174"/>
        <end position="210"/>
    </location>
</feature>
<dbReference type="Gene3D" id="3.30.565.10">
    <property type="entry name" value="Histidine kinase-like ATPase, C-terminal domain"/>
    <property type="match status" value="1"/>
</dbReference>
<comment type="catalytic activity">
    <reaction evidence="1">
        <text>ATP + protein L-histidine = ADP + protein N-phospho-L-histidine.</text>
        <dbReference type="EC" id="2.7.13.3"/>
    </reaction>
</comment>
<keyword evidence="3" id="KW-0597">Phosphoprotein</keyword>
<dbReference type="Proteomes" id="UP000243342">
    <property type="component" value="Unassembled WGS sequence"/>
</dbReference>
<dbReference type="InterPro" id="IPR036890">
    <property type="entry name" value="HATPase_C_sf"/>
</dbReference>
<feature type="region of interest" description="Disordered" evidence="6">
    <location>
        <begin position="1"/>
        <end position="30"/>
    </location>
</feature>
<keyword evidence="7" id="KW-0472">Membrane</keyword>
<dbReference type="OrthoDB" id="4652229at2"/>
<evidence type="ECO:0000256" key="7">
    <source>
        <dbReference type="SAM" id="Phobius"/>
    </source>
</evidence>
<gene>
    <name evidence="9" type="ORF">BIV57_06360</name>
</gene>
<keyword evidence="7" id="KW-1133">Transmembrane helix</keyword>
<feature type="domain" description="Histidine kinase/HSP90-like ATPase" evidence="8">
    <location>
        <begin position="321"/>
        <end position="434"/>
    </location>
</feature>
<keyword evidence="7" id="KW-0812">Transmembrane</keyword>
<feature type="transmembrane region" description="Helical" evidence="7">
    <location>
        <begin position="37"/>
        <end position="60"/>
    </location>
</feature>
<organism evidence="9 10">
    <name type="scientific">Mangrovactinospora gilvigrisea</name>
    <dbReference type="NCBI Taxonomy" id="1428644"/>
    <lineage>
        <taxon>Bacteria</taxon>
        <taxon>Bacillati</taxon>
        <taxon>Actinomycetota</taxon>
        <taxon>Actinomycetes</taxon>
        <taxon>Kitasatosporales</taxon>
        <taxon>Streptomycetaceae</taxon>
        <taxon>Mangrovactinospora</taxon>
    </lineage>
</organism>
<dbReference type="RefSeq" id="WP_071655695.1">
    <property type="nucleotide sequence ID" value="NZ_MLCF01000025.1"/>
</dbReference>
<proteinExistence type="predicted"/>
<name>A0A1J7BHZ0_9ACTN</name>